<evidence type="ECO:0000313" key="2">
    <source>
        <dbReference type="Proteomes" id="UP001145114"/>
    </source>
</evidence>
<reference evidence="1" key="1">
    <citation type="submission" date="2022-06" db="EMBL/GenBank/DDBJ databases">
        <title>Phylogenomic reconstructions and comparative analyses of Kickxellomycotina fungi.</title>
        <authorList>
            <person name="Reynolds N.K."/>
            <person name="Stajich J.E."/>
            <person name="Barry K."/>
            <person name="Grigoriev I.V."/>
            <person name="Crous P."/>
            <person name="Smith M.E."/>
        </authorList>
    </citation>
    <scope>NUCLEOTIDE SEQUENCE</scope>
    <source>
        <strain evidence="1">RSA 2271</strain>
    </source>
</reference>
<dbReference type="EMBL" id="JAMZIH010006045">
    <property type="protein sequence ID" value="KAJ1674347.1"/>
    <property type="molecule type" value="Genomic_DNA"/>
</dbReference>
<evidence type="ECO:0000313" key="1">
    <source>
        <dbReference type="EMBL" id="KAJ1674347.1"/>
    </source>
</evidence>
<name>A0ACC1HCZ3_9FUNG</name>
<proteinExistence type="predicted"/>
<accession>A0ACC1HCZ3</accession>
<dbReference type="Proteomes" id="UP001145114">
    <property type="component" value="Unassembled WGS sequence"/>
</dbReference>
<keyword evidence="2" id="KW-1185">Reference proteome</keyword>
<comment type="caution">
    <text evidence="1">The sequence shown here is derived from an EMBL/GenBank/DDBJ whole genome shotgun (WGS) entry which is preliminary data.</text>
</comment>
<organism evidence="1 2">
    <name type="scientific">Spiromyces aspiralis</name>
    <dbReference type="NCBI Taxonomy" id="68401"/>
    <lineage>
        <taxon>Eukaryota</taxon>
        <taxon>Fungi</taxon>
        <taxon>Fungi incertae sedis</taxon>
        <taxon>Zoopagomycota</taxon>
        <taxon>Kickxellomycotina</taxon>
        <taxon>Kickxellomycetes</taxon>
        <taxon>Kickxellales</taxon>
        <taxon>Kickxellaceae</taxon>
        <taxon>Spiromyces</taxon>
    </lineage>
</organism>
<gene>
    <name evidence="1" type="ORF">EV182_003464</name>
</gene>
<sequence length="239" mass="26748">MSSDSFSERRARLDYYYDAIYSTILAKQHPISGLLPASVAVLRHGDYTHCWTRDAVYSILAVYGLAQAYRRIDDDTCRAYELEHSVIKLMRGLLTSMMRQADKIEKFKYTQSPTDSLHAKYDTANGTTVVADDAWGHLQIDATSIFILMLAEMTASSYNIVHTMDEVDFVQNLVFYIERAYRTPDYGIWERGDKSNHGEVELNSSSVGMAVAALEAINGLNLFGPRGGPSSVIHASPDE</sequence>
<protein>
    <submittedName>
        <fullName evidence="1">Uncharacterized protein</fullName>
    </submittedName>
</protein>
<feature type="non-terminal residue" evidence="1">
    <location>
        <position position="239"/>
    </location>
</feature>